<dbReference type="SMART" id="SM00065">
    <property type="entry name" value="GAF"/>
    <property type="match status" value="1"/>
</dbReference>
<protein>
    <recommendedName>
        <fullName evidence="1">HD-GYP domain-containing protein</fullName>
    </recommendedName>
</protein>
<dbReference type="InterPro" id="IPR029016">
    <property type="entry name" value="GAF-like_dom_sf"/>
</dbReference>
<evidence type="ECO:0000313" key="3">
    <source>
        <dbReference type="Proteomes" id="UP000052008"/>
    </source>
</evidence>
<feature type="domain" description="HD-GYP" evidence="1">
    <location>
        <begin position="199"/>
        <end position="396"/>
    </location>
</feature>
<dbReference type="STRING" id="1703770.AMJ39_01405"/>
<accession>A0A0S7WWE1</accession>
<sequence length="409" mass="44866">MQTGGMVMEDITARDQILKLNKIGIALTSMHDLDGLLELIVTEARGLTNSDAGSLYIRDGDVLRFSVSQSDLLRERLGAEGAKALFKPFTLPLSRHSLAGYVASTGEVINLADVYRIPRDRVYRFNRDFDERNDYRTQSMLVVPMKDQEDSIIGVLQLINALNSEGRVATYTKQHEELIQSLASQAAVAIQNAQLTMALKKAHYDTILRLSVAAEYRDEDTAMHITRVSQYSATLGRQLGLPPSEVELLLYASPMHDVGKLGIPDSILLKPGKLTADERKVMETHTIIGANILAPPDSPIMAASEEVALSHHEKFDGSGYPSGLKGDGIPLNGRIVALADVFDALSTQRVYKPAFDMDRALNILKEDSGKHFDPDVVAAFFDTFDRIMEIKAEYPETTAGDAAQESSGA</sequence>
<dbReference type="Pfam" id="PF01590">
    <property type="entry name" value="GAF"/>
    <property type="match status" value="1"/>
</dbReference>
<dbReference type="Proteomes" id="UP000052008">
    <property type="component" value="Unassembled WGS sequence"/>
</dbReference>
<dbReference type="Gene3D" id="3.30.450.40">
    <property type="match status" value="1"/>
</dbReference>
<dbReference type="PATRIC" id="fig|1703770.3.peg.2085"/>
<dbReference type="EMBL" id="LIZS01000005">
    <property type="protein sequence ID" value="KPJ54233.1"/>
    <property type="molecule type" value="Genomic_DNA"/>
</dbReference>
<dbReference type="SMART" id="SM00471">
    <property type="entry name" value="HDc"/>
    <property type="match status" value="1"/>
</dbReference>
<proteinExistence type="predicted"/>
<dbReference type="SUPFAM" id="SSF55781">
    <property type="entry name" value="GAF domain-like"/>
    <property type="match status" value="1"/>
</dbReference>
<dbReference type="InterPro" id="IPR003607">
    <property type="entry name" value="HD/PDEase_dom"/>
</dbReference>
<dbReference type="AlphaFoldDB" id="A0A0S7WWE1"/>
<dbReference type="InterPro" id="IPR003018">
    <property type="entry name" value="GAF"/>
</dbReference>
<dbReference type="PANTHER" id="PTHR43155">
    <property type="entry name" value="CYCLIC DI-GMP PHOSPHODIESTERASE PA4108-RELATED"/>
    <property type="match status" value="1"/>
</dbReference>
<gene>
    <name evidence="2" type="ORF">AMJ39_01405</name>
</gene>
<evidence type="ECO:0000313" key="2">
    <source>
        <dbReference type="EMBL" id="KPJ54233.1"/>
    </source>
</evidence>
<evidence type="ECO:0000259" key="1">
    <source>
        <dbReference type="PROSITE" id="PS51832"/>
    </source>
</evidence>
<reference evidence="2 3" key="1">
    <citation type="journal article" date="2015" name="Microbiome">
        <title>Genomic resolution of linkages in carbon, nitrogen, and sulfur cycling among widespread estuary sediment bacteria.</title>
        <authorList>
            <person name="Baker B.J."/>
            <person name="Lazar C.S."/>
            <person name="Teske A.P."/>
            <person name="Dick G.J."/>
        </authorList>
    </citation>
    <scope>NUCLEOTIDE SEQUENCE [LARGE SCALE GENOMIC DNA]</scope>
    <source>
        <strain evidence="2">DG_24</strain>
    </source>
</reference>
<organism evidence="2 3">
    <name type="scientific">candidate division TA06 bacterium DG_24</name>
    <dbReference type="NCBI Taxonomy" id="1703770"/>
    <lineage>
        <taxon>Bacteria</taxon>
        <taxon>Bacteria division TA06</taxon>
    </lineage>
</organism>
<dbReference type="InterPro" id="IPR037522">
    <property type="entry name" value="HD_GYP_dom"/>
</dbReference>
<name>A0A0S7WWE1_UNCT6</name>
<dbReference type="PANTHER" id="PTHR43155:SF2">
    <property type="entry name" value="CYCLIC DI-GMP PHOSPHODIESTERASE PA4108"/>
    <property type="match status" value="1"/>
</dbReference>
<dbReference type="Gene3D" id="1.10.3210.10">
    <property type="entry name" value="Hypothetical protein af1432"/>
    <property type="match status" value="1"/>
</dbReference>
<dbReference type="CDD" id="cd00077">
    <property type="entry name" value="HDc"/>
    <property type="match status" value="1"/>
</dbReference>
<dbReference type="Pfam" id="PF13487">
    <property type="entry name" value="HD_5"/>
    <property type="match status" value="1"/>
</dbReference>
<dbReference type="PROSITE" id="PS51832">
    <property type="entry name" value="HD_GYP"/>
    <property type="match status" value="1"/>
</dbReference>
<comment type="caution">
    <text evidence="2">The sequence shown here is derived from an EMBL/GenBank/DDBJ whole genome shotgun (WGS) entry which is preliminary data.</text>
</comment>
<dbReference type="SUPFAM" id="SSF109604">
    <property type="entry name" value="HD-domain/PDEase-like"/>
    <property type="match status" value="1"/>
</dbReference>